<dbReference type="InterPro" id="IPR002634">
    <property type="entry name" value="BolA"/>
</dbReference>
<dbReference type="KEGG" id="gak:X907_0027"/>
<dbReference type="InterPro" id="IPR036065">
    <property type="entry name" value="BolA-like_sf"/>
</dbReference>
<keyword evidence="3" id="KW-1185">Reference proteome</keyword>
<protein>
    <submittedName>
        <fullName evidence="2">Transcriptional regulator BolA</fullName>
    </submittedName>
</protein>
<accession>A0A3T0E5Y9</accession>
<dbReference type="GO" id="GO:0016226">
    <property type="term" value="P:iron-sulfur cluster assembly"/>
    <property type="evidence" value="ECO:0007669"/>
    <property type="project" value="TreeGrafter"/>
</dbReference>
<name>A0A3T0E5Y9_9PROT</name>
<gene>
    <name evidence="2" type="ORF">X907_0027</name>
</gene>
<dbReference type="PANTHER" id="PTHR46230">
    <property type="match status" value="1"/>
</dbReference>
<dbReference type="Proteomes" id="UP000286954">
    <property type="component" value="Chromosome"/>
</dbReference>
<evidence type="ECO:0000313" key="2">
    <source>
        <dbReference type="EMBL" id="AZU02578.1"/>
    </source>
</evidence>
<dbReference type="EMBL" id="CP018911">
    <property type="protein sequence ID" value="AZU02578.1"/>
    <property type="molecule type" value="Genomic_DNA"/>
</dbReference>
<organism evidence="2 3">
    <name type="scientific">Glycocaulis alkaliphilus</name>
    <dbReference type="NCBI Taxonomy" id="1434191"/>
    <lineage>
        <taxon>Bacteria</taxon>
        <taxon>Pseudomonadati</taxon>
        <taxon>Pseudomonadota</taxon>
        <taxon>Alphaproteobacteria</taxon>
        <taxon>Maricaulales</taxon>
        <taxon>Maricaulaceae</taxon>
        <taxon>Glycocaulis</taxon>
    </lineage>
</organism>
<proteinExistence type="inferred from homology"/>
<dbReference type="PIRSF" id="PIRSF003113">
    <property type="entry name" value="BolA"/>
    <property type="match status" value="1"/>
</dbReference>
<dbReference type="SUPFAM" id="SSF82657">
    <property type="entry name" value="BolA-like"/>
    <property type="match status" value="1"/>
</dbReference>
<evidence type="ECO:0000313" key="3">
    <source>
        <dbReference type="Proteomes" id="UP000286954"/>
    </source>
</evidence>
<comment type="similarity">
    <text evidence="1">Belongs to the BolA/IbaG family.</text>
</comment>
<dbReference type="PANTHER" id="PTHR46230:SF7">
    <property type="entry name" value="BOLA-LIKE PROTEIN 1"/>
    <property type="match status" value="1"/>
</dbReference>
<dbReference type="Pfam" id="PF01722">
    <property type="entry name" value="BolA"/>
    <property type="match status" value="1"/>
</dbReference>
<reference evidence="2 3" key="1">
    <citation type="submission" date="2016-12" db="EMBL/GenBank/DDBJ databases">
        <title>The genome of dimorphic prosthecate Glycocaulis alkaliphilus 6b-8t, isolated from crude oil dictates its adaptability in petroleum environments.</title>
        <authorList>
            <person name="Wu X.-L."/>
            <person name="Geng S."/>
        </authorList>
    </citation>
    <scope>NUCLEOTIDE SEQUENCE [LARGE SCALE GENOMIC DNA]</scope>
    <source>
        <strain evidence="2 3">6B-8</strain>
    </source>
</reference>
<dbReference type="Gene3D" id="3.30.300.90">
    <property type="entry name" value="BolA-like"/>
    <property type="match status" value="1"/>
</dbReference>
<dbReference type="AlphaFoldDB" id="A0A3T0E5Y9"/>
<sequence>MKDTGEMTEMRRVIEDKLKAALSPLELTITDDSAAHAGHAGSRPGGQSHFTVEIVSEAFTGQSRIARHRLVNHALAEELTGPIHALVIRAKAPGE</sequence>
<evidence type="ECO:0000256" key="1">
    <source>
        <dbReference type="RuleBase" id="RU003860"/>
    </source>
</evidence>